<protein>
    <submittedName>
        <fullName evidence="2">Uncharacterized protein</fullName>
    </submittedName>
</protein>
<organism evidence="2 3">
    <name type="scientific">Marmota monax</name>
    <name type="common">Woodchuck</name>
    <dbReference type="NCBI Taxonomy" id="9995"/>
    <lineage>
        <taxon>Eukaryota</taxon>
        <taxon>Metazoa</taxon>
        <taxon>Chordata</taxon>
        <taxon>Craniata</taxon>
        <taxon>Vertebrata</taxon>
        <taxon>Euteleostomi</taxon>
        <taxon>Mammalia</taxon>
        <taxon>Eutheria</taxon>
        <taxon>Euarchontoglires</taxon>
        <taxon>Glires</taxon>
        <taxon>Rodentia</taxon>
        <taxon>Sciuromorpha</taxon>
        <taxon>Sciuridae</taxon>
        <taxon>Xerinae</taxon>
        <taxon>Marmotini</taxon>
        <taxon>Marmota</taxon>
    </lineage>
</organism>
<keyword evidence="3" id="KW-1185">Reference proteome</keyword>
<reference evidence="2" key="1">
    <citation type="submission" date="2019-04" db="EMBL/GenBank/DDBJ databases">
        <authorList>
            <person name="Alioto T."/>
            <person name="Alioto T."/>
        </authorList>
    </citation>
    <scope>NUCLEOTIDE SEQUENCE [LARGE SCALE GENOMIC DNA]</scope>
</reference>
<evidence type="ECO:0000313" key="2">
    <source>
        <dbReference type="EMBL" id="VTJ77836.1"/>
    </source>
</evidence>
<sequence>MDRREDRGGPGGRKKWAGRQAESVASLEPAGEGIRSLRGASPPSQVPRPNPSMPVAHTNKGSMCLFPGGPGPRPSSLLPLPPPATPPIPPPSFLAGSVPAAAQEPPAALHTRTLRGSERTSEG</sequence>
<dbReference type="EMBL" id="CABDUW010001007">
    <property type="protein sequence ID" value="VTJ77836.1"/>
    <property type="molecule type" value="Genomic_DNA"/>
</dbReference>
<accession>A0A5E4C810</accession>
<proteinExistence type="predicted"/>
<evidence type="ECO:0000256" key="1">
    <source>
        <dbReference type="SAM" id="MobiDB-lite"/>
    </source>
</evidence>
<dbReference type="Proteomes" id="UP000335636">
    <property type="component" value="Unassembled WGS sequence"/>
</dbReference>
<evidence type="ECO:0000313" key="3">
    <source>
        <dbReference type="Proteomes" id="UP000335636"/>
    </source>
</evidence>
<comment type="caution">
    <text evidence="2">The sequence shown here is derived from an EMBL/GenBank/DDBJ whole genome shotgun (WGS) entry which is preliminary data.</text>
</comment>
<feature type="region of interest" description="Disordered" evidence="1">
    <location>
        <begin position="1"/>
        <end position="123"/>
    </location>
</feature>
<feature type="compositionally biased region" description="Pro residues" evidence="1">
    <location>
        <begin position="69"/>
        <end position="92"/>
    </location>
</feature>
<gene>
    <name evidence="2" type="ORF">MONAX_5E046677</name>
</gene>
<name>A0A5E4C810_MARMO</name>
<dbReference type="AlphaFoldDB" id="A0A5E4C810"/>